<evidence type="ECO:0000313" key="1">
    <source>
        <dbReference type="EMBL" id="DAF44684.1"/>
    </source>
</evidence>
<proteinExistence type="predicted"/>
<accession>A0A8S5S0Z0</accession>
<reference evidence="1" key="1">
    <citation type="journal article" date="2021" name="Proc. Natl. Acad. Sci. U.S.A.">
        <title>A Catalog of Tens of Thousands of Viruses from Human Metagenomes Reveals Hidden Associations with Chronic Diseases.</title>
        <authorList>
            <person name="Tisza M.J."/>
            <person name="Buck C.B."/>
        </authorList>
    </citation>
    <scope>NUCLEOTIDE SEQUENCE</scope>
    <source>
        <strain evidence="1">Ct8Lf7</strain>
    </source>
</reference>
<sequence length="73" mass="8731">METYYNFKNRTELEGTQFKLCVTKPNNLKPSLIRWQYVDPVDNTPKFMTIYDHPIIRGSWNLPKSERPKQAEI</sequence>
<protein>
    <submittedName>
        <fullName evidence="1">Uncharacterized protein</fullName>
    </submittedName>
</protein>
<organism evidence="1">
    <name type="scientific">Podoviridae sp. ct8Lf7</name>
    <dbReference type="NCBI Taxonomy" id="2827723"/>
    <lineage>
        <taxon>Viruses</taxon>
        <taxon>Duplodnaviria</taxon>
        <taxon>Heunggongvirae</taxon>
        <taxon>Uroviricota</taxon>
        <taxon>Caudoviricetes</taxon>
    </lineage>
</organism>
<dbReference type="EMBL" id="BK032511">
    <property type="protein sequence ID" value="DAF44684.1"/>
    <property type="molecule type" value="Genomic_DNA"/>
</dbReference>
<name>A0A8S5S0Z0_9CAUD</name>